<dbReference type="GO" id="GO:0016746">
    <property type="term" value="F:acyltransferase activity"/>
    <property type="evidence" value="ECO:0007669"/>
    <property type="project" value="UniProtKB-KW"/>
</dbReference>
<reference evidence="4 5" key="1">
    <citation type="journal article" date="2017" name="Front. Genet.">
        <title>Draft sequencing of the heterozygous diploid genome of Satsuma (Citrus unshiu Marc.) using a hybrid assembly approach.</title>
        <authorList>
            <person name="Shimizu T."/>
            <person name="Tanizawa Y."/>
            <person name="Mochizuki T."/>
            <person name="Nagasaki H."/>
            <person name="Yoshioka T."/>
            <person name="Toyoda A."/>
            <person name="Fujiyama A."/>
            <person name="Kaminuma E."/>
            <person name="Nakamura Y."/>
        </authorList>
    </citation>
    <scope>NUCLEOTIDE SEQUENCE [LARGE SCALE GENOMIC DNA]</scope>
    <source>
        <strain evidence="5">cv. Miyagawa wase</strain>
    </source>
</reference>
<name>A0A2H5QPR9_CITUN</name>
<dbReference type="PANTHER" id="PTHR31623">
    <property type="entry name" value="F21J9.9"/>
    <property type="match status" value="1"/>
</dbReference>
<gene>
    <name evidence="4" type="ORF">CUMW_247290</name>
</gene>
<proteinExistence type="inferred from homology"/>
<dbReference type="PANTHER" id="PTHR31623:SF36">
    <property type="entry name" value="STEMMADENINE O-ACETYLTRANSFERASE-LIKE"/>
    <property type="match status" value="1"/>
</dbReference>
<evidence type="ECO:0000313" key="5">
    <source>
        <dbReference type="Proteomes" id="UP000236630"/>
    </source>
</evidence>
<keyword evidence="5" id="KW-1185">Reference proteome</keyword>
<sequence>MGISIVSKEVVRPSSLDVHLLKPFKISLLDQLTPTTFSPLILFYPMRNTHLKGTQISTQLKESLSKTLDPLYPFAGRVRENLIINDYDEGVPYIETRVNTHLFEFLQNPPMELLDQCLPYAPFSYQPNPDQVPHAAVQLNTFDCGGIALGLCLSHKFIDGATASGFLRSWAANSRGACHEAVTSKNLSEASIIFPPQNPSPNHHLSLMEKIWFREAKSKTRRFVFDGKAIASLRSECKGERVPNPTRIEALSAFILKSAMLASRSTANSRFVLHQAVNLRRLTEPRLSTYTVGNLFLFASAAYNMEHAAEMGLHELVARMKQAVGSIKREYLKTLHGDESFPKVCEYIKQIEEVSTHKNLNAIISSSWLEFGFNEVDFGWGNPIWSGISGEFGSFRNVTIFKEIGSADYDNAVEAWVTLDEKIMSVLEHDPQFLAFASPNPSIIIWCLSILNFLCS</sequence>
<dbReference type="Proteomes" id="UP000236630">
    <property type="component" value="Unassembled WGS sequence"/>
</dbReference>
<dbReference type="STRING" id="55188.A0A2H5QPR9"/>
<evidence type="ECO:0000256" key="1">
    <source>
        <dbReference type="ARBA" id="ARBA00009861"/>
    </source>
</evidence>
<protein>
    <submittedName>
        <fullName evidence="4">Uncharacterized protein</fullName>
    </submittedName>
</protein>
<keyword evidence="3" id="KW-0012">Acyltransferase</keyword>
<comment type="caution">
    <text evidence="4">The sequence shown here is derived from an EMBL/GenBank/DDBJ whole genome shotgun (WGS) entry which is preliminary data.</text>
</comment>
<dbReference type="EMBL" id="BDQV01000559">
    <property type="protein sequence ID" value="GAY66255.1"/>
    <property type="molecule type" value="Genomic_DNA"/>
</dbReference>
<evidence type="ECO:0000256" key="3">
    <source>
        <dbReference type="ARBA" id="ARBA00023315"/>
    </source>
</evidence>
<organism evidence="4 5">
    <name type="scientific">Citrus unshiu</name>
    <name type="common">Satsuma mandarin</name>
    <name type="synonym">Citrus nobilis var. unshiu</name>
    <dbReference type="NCBI Taxonomy" id="55188"/>
    <lineage>
        <taxon>Eukaryota</taxon>
        <taxon>Viridiplantae</taxon>
        <taxon>Streptophyta</taxon>
        <taxon>Embryophyta</taxon>
        <taxon>Tracheophyta</taxon>
        <taxon>Spermatophyta</taxon>
        <taxon>Magnoliopsida</taxon>
        <taxon>eudicotyledons</taxon>
        <taxon>Gunneridae</taxon>
        <taxon>Pentapetalae</taxon>
        <taxon>rosids</taxon>
        <taxon>malvids</taxon>
        <taxon>Sapindales</taxon>
        <taxon>Rutaceae</taxon>
        <taxon>Aurantioideae</taxon>
        <taxon>Citrus</taxon>
    </lineage>
</organism>
<dbReference type="Pfam" id="PF02458">
    <property type="entry name" value="Transferase"/>
    <property type="match status" value="1"/>
</dbReference>
<comment type="similarity">
    <text evidence="1">Belongs to the plant acyltransferase family.</text>
</comment>
<dbReference type="InterPro" id="IPR023213">
    <property type="entry name" value="CAT-like_dom_sf"/>
</dbReference>
<evidence type="ECO:0000313" key="4">
    <source>
        <dbReference type="EMBL" id="GAY66255.1"/>
    </source>
</evidence>
<dbReference type="Gene3D" id="3.30.559.10">
    <property type="entry name" value="Chloramphenicol acetyltransferase-like domain"/>
    <property type="match status" value="2"/>
</dbReference>
<evidence type="ECO:0000256" key="2">
    <source>
        <dbReference type="ARBA" id="ARBA00022679"/>
    </source>
</evidence>
<dbReference type="AlphaFoldDB" id="A0A2H5QPR9"/>
<keyword evidence="2" id="KW-0808">Transferase</keyword>
<accession>A0A2H5QPR9</accession>